<evidence type="ECO:0000259" key="7">
    <source>
        <dbReference type="Pfam" id="PF03976"/>
    </source>
</evidence>
<dbReference type="Gene3D" id="3.40.50.300">
    <property type="entry name" value="P-loop containing nucleotide triphosphate hydrolases"/>
    <property type="match status" value="1"/>
</dbReference>
<dbReference type="RefSeq" id="WP_046799391.1">
    <property type="nucleotide sequence ID" value="NZ_LT009723.1"/>
</dbReference>
<dbReference type="EC" id="2.7.4.-" evidence="6"/>
<comment type="function">
    <text evidence="6">Uses inorganic polyphosphate (polyP) as a donor to convert GDP to GTP or ADP to ATP.</text>
</comment>
<accession>A0A1S7QDW9</accession>
<protein>
    <recommendedName>
        <fullName evidence="6">ADP/GDP-polyphosphate phosphotransferase</fullName>
        <ecNumber evidence="6">2.7.4.-</ecNumber>
    </recommendedName>
    <alternativeName>
        <fullName evidence="6">Polyphosphate kinase PPK2</fullName>
    </alternativeName>
</protein>
<comment type="catalytic activity">
    <reaction evidence="5">
        <text>[phosphate](n) + ATP = [phosphate](n+1) + ADP</text>
        <dbReference type="Rhea" id="RHEA:19573"/>
        <dbReference type="Rhea" id="RHEA-COMP:9859"/>
        <dbReference type="Rhea" id="RHEA-COMP:14280"/>
        <dbReference type="ChEBI" id="CHEBI:16838"/>
        <dbReference type="ChEBI" id="CHEBI:30616"/>
        <dbReference type="ChEBI" id="CHEBI:456216"/>
    </reaction>
    <physiologicalReaction direction="right-to-left" evidence="5">
        <dbReference type="Rhea" id="RHEA:19575"/>
    </physiologicalReaction>
</comment>
<dbReference type="NCBIfam" id="TIGR03707">
    <property type="entry name" value="PPK2_P_aer"/>
    <property type="match status" value="1"/>
</dbReference>
<keyword evidence="4" id="KW-0066">ATP synthesis</keyword>
<evidence type="ECO:0000256" key="2">
    <source>
        <dbReference type="ARBA" id="ARBA00022679"/>
    </source>
</evidence>
<dbReference type="InterPro" id="IPR022486">
    <property type="entry name" value="PPK2_PA0141"/>
</dbReference>
<evidence type="ECO:0000313" key="9">
    <source>
        <dbReference type="Proteomes" id="UP000191988"/>
    </source>
</evidence>
<keyword evidence="3 6" id="KW-0418">Kinase</keyword>
<comment type="similarity">
    <text evidence="1 6">Belongs to the polyphosphate kinase 2 (PPK2) family. Class I subfamily.</text>
</comment>
<evidence type="ECO:0000256" key="1">
    <source>
        <dbReference type="ARBA" id="ARBA00009924"/>
    </source>
</evidence>
<dbReference type="SUPFAM" id="SSF52540">
    <property type="entry name" value="P-loop containing nucleoside triphosphate hydrolases"/>
    <property type="match status" value="1"/>
</dbReference>
<dbReference type="InterPro" id="IPR016898">
    <property type="entry name" value="Polyphosphate_phosphotransfera"/>
</dbReference>
<evidence type="ECO:0000256" key="6">
    <source>
        <dbReference type="RuleBase" id="RU369062"/>
    </source>
</evidence>
<comment type="subunit">
    <text evidence="6">Homotetramer.</text>
</comment>
<dbReference type="GO" id="GO:0008976">
    <property type="term" value="F:polyphosphate kinase activity"/>
    <property type="evidence" value="ECO:0007669"/>
    <property type="project" value="UniProtKB-UniRule"/>
</dbReference>
<keyword evidence="2 6" id="KW-0808">Transferase</keyword>
<dbReference type="PANTHER" id="PTHR34383:SF1">
    <property type="entry name" value="ADP-POLYPHOSPHATE PHOSPHOTRANSFERASE"/>
    <property type="match status" value="1"/>
</dbReference>
<feature type="domain" description="Polyphosphate kinase-2-related" evidence="7">
    <location>
        <begin position="48"/>
        <end position="274"/>
    </location>
</feature>
<dbReference type="STRING" id="1183432.AGR3A_Cc420253"/>
<gene>
    <name evidence="8" type="ORF">AGR3A_Cc420253</name>
</gene>
<sequence length="293" mass="34128">MAEDTKKRAVELTIGGKPRSFDIDDPVLPDWVEDKKLSAGDFPYDKKMKREDYDAALEALQVELVKVQFWLQATGKRVMAVFEGRDAAGKGGAIFAARAYLNPRYARVVALTKPTETERGQWYFQRYISHFPTAGEFVLFDRSWYNRAGVEPVMGFCTPEEHKRFLKETPRLEKMLVHEDIHLFKFWLDIGRETQIERFHDRRHSPLKCWKLSDMDIAALTKWDDYTQKRDEMLEKTHTDDAPWTVVRANDKRRARVNLICHILNALDYDGKDKKVIGEIDDKILGSGPEFLK</sequence>
<evidence type="ECO:0000256" key="4">
    <source>
        <dbReference type="ARBA" id="ARBA00023310"/>
    </source>
</evidence>
<dbReference type="InterPro" id="IPR027417">
    <property type="entry name" value="P-loop_NTPase"/>
</dbReference>
<proteinExistence type="inferred from homology"/>
<name>A0A1S7QDW9_9HYPH</name>
<dbReference type="EMBL" id="FBWK01000037">
    <property type="protein sequence ID" value="CUX34983.1"/>
    <property type="molecule type" value="Genomic_DNA"/>
</dbReference>
<evidence type="ECO:0000256" key="3">
    <source>
        <dbReference type="ARBA" id="ARBA00022777"/>
    </source>
</evidence>
<dbReference type="PANTHER" id="PTHR34383">
    <property type="entry name" value="POLYPHOSPHATE:AMP PHOSPHOTRANSFERASE-RELATED"/>
    <property type="match status" value="1"/>
</dbReference>
<dbReference type="Proteomes" id="UP000191988">
    <property type="component" value="Unassembled WGS sequence"/>
</dbReference>
<dbReference type="Pfam" id="PF03976">
    <property type="entry name" value="PPK2"/>
    <property type="match status" value="1"/>
</dbReference>
<evidence type="ECO:0000313" key="8">
    <source>
        <dbReference type="EMBL" id="CUX34983.1"/>
    </source>
</evidence>
<organism evidence="8 9">
    <name type="scientific">Agrobacterium tomkonis CFBP 6623</name>
    <dbReference type="NCBI Taxonomy" id="1183432"/>
    <lineage>
        <taxon>Bacteria</taxon>
        <taxon>Pseudomonadati</taxon>
        <taxon>Pseudomonadota</taxon>
        <taxon>Alphaproteobacteria</taxon>
        <taxon>Hyphomicrobiales</taxon>
        <taxon>Rhizobiaceae</taxon>
        <taxon>Rhizobium/Agrobacterium group</taxon>
        <taxon>Agrobacterium</taxon>
        <taxon>Agrobacterium tumefaciens complex</taxon>
    </lineage>
</organism>
<dbReference type="InterPro" id="IPR022488">
    <property type="entry name" value="PPK2-related"/>
</dbReference>
<dbReference type="AlphaFoldDB" id="A0A1S7QDW9"/>
<dbReference type="PIRSF" id="PIRSF028756">
    <property type="entry name" value="PPK2_prd"/>
    <property type="match status" value="1"/>
</dbReference>
<dbReference type="GO" id="GO:0006754">
    <property type="term" value="P:ATP biosynthetic process"/>
    <property type="evidence" value="ECO:0007669"/>
    <property type="project" value="UniProtKB-KW"/>
</dbReference>
<keyword evidence="9" id="KW-1185">Reference proteome</keyword>
<evidence type="ECO:0000256" key="5">
    <source>
        <dbReference type="ARBA" id="ARBA00024500"/>
    </source>
</evidence>
<reference evidence="9" key="1">
    <citation type="submission" date="2016-01" db="EMBL/GenBank/DDBJ databases">
        <authorList>
            <person name="Regsiter A."/>
            <person name="william w."/>
        </authorList>
    </citation>
    <scope>NUCLEOTIDE SEQUENCE [LARGE SCALE GENOMIC DNA]</scope>
    <source>
        <strain evidence="9">CFBP 6623</strain>
    </source>
</reference>